<evidence type="ECO:0000256" key="2">
    <source>
        <dbReference type="ARBA" id="ARBA00006079"/>
    </source>
</evidence>
<accession>A0AAF3J5B7</accession>
<feature type="region of interest" description="Disordered" evidence="7">
    <location>
        <begin position="87"/>
        <end position="183"/>
    </location>
</feature>
<evidence type="ECO:0000256" key="7">
    <source>
        <dbReference type="SAM" id="MobiDB-lite"/>
    </source>
</evidence>
<name>A0AAF3J5B7_9BILA</name>
<dbReference type="Proteomes" id="UP000887575">
    <property type="component" value="Unassembled WGS sequence"/>
</dbReference>
<dbReference type="InterPro" id="IPR046347">
    <property type="entry name" value="bZIP_sf"/>
</dbReference>
<evidence type="ECO:0000313" key="10">
    <source>
        <dbReference type="WBParaSite" id="MBELARI_LOCUS1716"/>
    </source>
</evidence>
<sequence length="230" mass="25674">MSTKQPNVDIAKPMPIFGSTTLFPPSLLPSMMRSLIMPFPSHVANLLHSNLPFLQIPKLADAAAVPQMQLPQQLASLTSLINATNPEVTSLTEELPKTIEEPPVKRIKVETEDGEGKFDRTTTPHSHASSTYSPSQESTPQPSPARKLGKSIPEEKKDEAYFERRRKNNDAAKRSRDLRRQKEEAIAAKATALEQDNQQLRNQISLLKTEITKLHLLLYTQNSAKDDSND</sequence>
<feature type="compositionally biased region" description="Basic and acidic residues" evidence="7">
    <location>
        <begin position="94"/>
        <end position="122"/>
    </location>
</feature>
<dbReference type="InterPro" id="IPR040223">
    <property type="entry name" value="PAR_bZIP"/>
</dbReference>
<dbReference type="CDD" id="cd14695">
    <property type="entry name" value="bZIP_HLF"/>
    <property type="match status" value="1"/>
</dbReference>
<dbReference type="WBParaSite" id="MBELARI_LOCUS1716">
    <property type="protein sequence ID" value="MBELARI_LOCUS1716"/>
    <property type="gene ID" value="MBELARI_LOCUS1716"/>
</dbReference>
<organism evidence="9 10">
    <name type="scientific">Mesorhabditis belari</name>
    <dbReference type="NCBI Taxonomy" id="2138241"/>
    <lineage>
        <taxon>Eukaryota</taxon>
        <taxon>Metazoa</taxon>
        <taxon>Ecdysozoa</taxon>
        <taxon>Nematoda</taxon>
        <taxon>Chromadorea</taxon>
        <taxon>Rhabditida</taxon>
        <taxon>Rhabditina</taxon>
        <taxon>Rhabditomorpha</taxon>
        <taxon>Rhabditoidea</taxon>
        <taxon>Rhabditidae</taxon>
        <taxon>Mesorhabditinae</taxon>
        <taxon>Mesorhabditis</taxon>
    </lineage>
</organism>
<evidence type="ECO:0000259" key="8">
    <source>
        <dbReference type="PROSITE" id="PS50217"/>
    </source>
</evidence>
<protein>
    <recommendedName>
        <fullName evidence="8">BZIP domain-containing protein</fullName>
    </recommendedName>
</protein>
<dbReference type="GO" id="GO:0000981">
    <property type="term" value="F:DNA-binding transcription factor activity, RNA polymerase II-specific"/>
    <property type="evidence" value="ECO:0007669"/>
    <property type="project" value="TreeGrafter"/>
</dbReference>
<feature type="domain" description="BZIP" evidence="8">
    <location>
        <begin position="158"/>
        <end position="214"/>
    </location>
</feature>
<evidence type="ECO:0000256" key="5">
    <source>
        <dbReference type="ARBA" id="ARBA00023163"/>
    </source>
</evidence>
<reference evidence="10" key="1">
    <citation type="submission" date="2024-02" db="UniProtKB">
        <authorList>
            <consortium name="WormBaseParasite"/>
        </authorList>
    </citation>
    <scope>IDENTIFICATION</scope>
</reference>
<dbReference type="PROSITE" id="PS50217">
    <property type="entry name" value="BZIP"/>
    <property type="match status" value="1"/>
</dbReference>
<keyword evidence="4" id="KW-0238">DNA-binding</keyword>
<evidence type="ECO:0000256" key="1">
    <source>
        <dbReference type="ARBA" id="ARBA00004123"/>
    </source>
</evidence>
<keyword evidence="6" id="KW-0539">Nucleus</keyword>
<dbReference type="Gene3D" id="1.20.5.170">
    <property type="match status" value="1"/>
</dbReference>
<dbReference type="InterPro" id="IPR004827">
    <property type="entry name" value="bZIP"/>
</dbReference>
<evidence type="ECO:0000313" key="9">
    <source>
        <dbReference type="Proteomes" id="UP000887575"/>
    </source>
</evidence>
<dbReference type="SUPFAM" id="SSF57959">
    <property type="entry name" value="Leucine zipper domain"/>
    <property type="match status" value="1"/>
</dbReference>
<comment type="subcellular location">
    <subcellularLocation>
        <location evidence="1">Nucleus</location>
    </subcellularLocation>
</comment>
<dbReference type="Pfam" id="PF07716">
    <property type="entry name" value="bZIP_2"/>
    <property type="match status" value="1"/>
</dbReference>
<dbReference type="PANTHER" id="PTHR11988:SF56">
    <property type="entry name" value="TRANSCRIPTION FACTOR CES-2"/>
    <property type="match status" value="1"/>
</dbReference>
<dbReference type="GO" id="GO:0000978">
    <property type="term" value="F:RNA polymerase II cis-regulatory region sequence-specific DNA binding"/>
    <property type="evidence" value="ECO:0007669"/>
    <property type="project" value="TreeGrafter"/>
</dbReference>
<evidence type="ECO:0000256" key="3">
    <source>
        <dbReference type="ARBA" id="ARBA00023015"/>
    </source>
</evidence>
<feature type="compositionally biased region" description="Low complexity" evidence="7">
    <location>
        <begin position="129"/>
        <end position="140"/>
    </location>
</feature>
<feature type="compositionally biased region" description="Basic and acidic residues" evidence="7">
    <location>
        <begin position="152"/>
        <end position="183"/>
    </location>
</feature>
<keyword evidence="9" id="KW-1185">Reference proteome</keyword>
<dbReference type="GO" id="GO:0005634">
    <property type="term" value="C:nucleus"/>
    <property type="evidence" value="ECO:0007669"/>
    <property type="project" value="UniProtKB-SubCell"/>
</dbReference>
<keyword evidence="5" id="KW-0804">Transcription</keyword>
<evidence type="ECO:0000256" key="6">
    <source>
        <dbReference type="ARBA" id="ARBA00023242"/>
    </source>
</evidence>
<dbReference type="FunFam" id="1.20.5.170:FF:000025">
    <property type="entry name" value="nuclear factor interleukin-3-regulated protein-like"/>
    <property type="match status" value="1"/>
</dbReference>
<comment type="similarity">
    <text evidence="2">Belongs to the bZIP family. NFIL3 subfamily.</text>
</comment>
<dbReference type="SMART" id="SM00338">
    <property type="entry name" value="BRLZ"/>
    <property type="match status" value="1"/>
</dbReference>
<proteinExistence type="inferred from homology"/>
<dbReference type="PANTHER" id="PTHR11988">
    <property type="entry name" value="THYROTROPH EMBRYONIC FACTOR RELATED"/>
    <property type="match status" value="1"/>
</dbReference>
<dbReference type="AlphaFoldDB" id="A0AAF3J5B7"/>
<evidence type="ECO:0000256" key="4">
    <source>
        <dbReference type="ARBA" id="ARBA00023125"/>
    </source>
</evidence>
<keyword evidence="3" id="KW-0805">Transcription regulation</keyword>